<evidence type="ECO:0000313" key="2">
    <source>
        <dbReference type="EMBL" id="KAK1611407.1"/>
    </source>
</evidence>
<comment type="caution">
    <text evidence="2">The sequence shown here is derived from an EMBL/GenBank/DDBJ whole genome shotgun (WGS) entry which is preliminary data.</text>
</comment>
<proteinExistence type="predicted"/>
<dbReference type="Proteomes" id="UP001231189">
    <property type="component" value="Unassembled WGS sequence"/>
</dbReference>
<organism evidence="2 3">
    <name type="scientific">Lolium multiflorum</name>
    <name type="common">Italian ryegrass</name>
    <name type="synonym">Lolium perenne subsp. multiflorum</name>
    <dbReference type="NCBI Taxonomy" id="4521"/>
    <lineage>
        <taxon>Eukaryota</taxon>
        <taxon>Viridiplantae</taxon>
        <taxon>Streptophyta</taxon>
        <taxon>Embryophyta</taxon>
        <taxon>Tracheophyta</taxon>
        <taxon>Spermatophyta</taxon>
        <taxon>Magnoliopsida</taxon>
        <taxon>Liliopsida</taxon>
        <taxon>Poales</taxon>
        <taxon>Poaceae</taxon>
        <taxon>BOP clade</taxon>
        <taxon>Pooideae</taxon>
        <taxon>Poodae</taxon>
        <taxon>Poeae</taxon>
        <taxon>Poeae Chloroplast Group 2 (Poeae type)</taxon>
        <taxon>Loliodinae</taxon>
        <taxon>Loliinae</taxon>
        <taxon>Lolium</taxon>
    </lineage>
</organism>
<feature type="coiled-coil region" evidence="1">
    <location>
        <begin position="70"/>
        <end position="135"/>
    </location>
</feature>
<name>A0AAD8QZB1_LOLMU</name>
<keyword evidence="1" id="KW-0175">Coiled coil</keyword>
<gene>
    <name evidence="2" type="ORF">QYE76_035080</name>
</gene>
<sequence>MAAVDLGSAEWERSKISSQDINLLKKLGISKKPKALCFPSEESYPTLQWGIGDDEEEVPAFDVAARTKKLAEVNERANTLAQKLEQSEEARKKAESDAIQARAEADKAKADAAGVEDLRKRLHDAETSLSEHIAAQSAREEAIIKRVRSQNRRFVNKTSQEFELEDPDNDPLLDAISFLEFHGTEAREGIDQAKAGLSRLFPYFFPKKEEPGTFLALAKCFNPPEDLRLKMRQENMKIAVESICLGRR</sequence>
<evidence type="ECO:0000313" key="3">
    <source>
        <dbReference type="Proteomes" id="UP001231189"/>
    </source>
</evidence>
<keyword evidence="3" id="KW-1185">Reference proteome</keyword>
<protein>
    <submittedName>
        <fullName evidence="2">Uncharacterized protein</fullName>
    </submittedName>
</protein>
<dbReference type="EMBL" id="JAUUTY010000007">
    <property type="protein sequence ID" value="KAK1611407.1"/>
    <property type="molecule type" value="Genomic_DNA"/>
</dbReference>
<reference evidence="2" key="1">
    <citation type="submission" date="2023-07" db="EMBL/GenBank/DDBJ databases">
        <title>A chromosome-level genome assembly of Lolium multiflorum.</title>
        <authorList>
            <person name="Chen Y."/>
            <person name="Copetti D."/>
            <person name="Kolliker R."/>
            <person name="Studer B."/>
        </authorList>
    </citation>
    <scope>NUCLEOTIDE SEQUENCE</scope>
    <source>
        <strain evidence="2">02402/16</strain>
        <tissue evidence="2">Leaf</tissue>
    </source>
</reference>
<dbReference type="AlphaFoldDB" id="A0AAD8QZB1"/>
<evidence type="ECO:0000256" key="1">
    <source>
        <dbReference type="SAM" id="Coils"/>
    </source>
</evidence>
<accession>A0AAD8QZB1</accession>